<dbReference type="SMART" id="SM00386">
    <property type="entry name" value="HAT"/>
    <property type="match status" value="7"/>
</dbReference>
<dbReference type="Gene3D" id="1.25.40.10">
    <property type="entry name" value="Tetratricopeptide repeat domain"/>
    <property type="match status" value="1"/>
</dbReference>
<feature type="domain" description="S1 motif" evidence="7">
    <location>
        <begin position="85"/>
        <end position="175"/>
    </location>
</feature>
<evidence type="ECO:0000256" key="4">
    <source>
        <dbReference type="ARBA" id="ARBA00023242"/>
    </source>
</evidence>
<dbReference type="SMART" id="SM00316">
    <property type="entry name" value="S1"/>
    <property type="match status" value="8"/>
</dbReference>
<sequence length="1772" mass="201528">MSTEIDYFPRGSSTTKAEAKPEKARLNRVDRDDLFVSTSTKRKRSQHDAQKLKEERKKKKKKALDGEDRQEALYRRLHKQNLTDGVLLCGCIEKITPYELRVSLPHQNIGYIPLSMISDEYTELIQQKLSNNNQDDDFDNLFHLGQYVICRVIEGESTSDSEKPNQQKRLHLSINPKDVCDQLTPDQLVKGMMIPGVVSSTTDHGFLINIGFSQRKGFLAKDKHLDEGEFVWFSDKKSMRDLDQLKFGFHGLFQIKESSTVNSRIIPLKILDNKKPRTTLSPTKLPFHMLLPGLKCKVTVTKTRVNGLEVSFGEIKGFIHLQDFDTLKTPITDFSPEQELEATILSIDPTTKLIHYSMQPHLLALTFPPTILDKNNEATSPMIGSIQPCTVVRAIGSSLAIRLPSLKQYGVVSSTNLTDEKYDDIQQLLGSFVAGQKTQCRIIGISLSSNLAICSLKKSVLEAPFITYSDIQIGSLVKGTISQVNERGLTINLTKYINGFVPTLHNADIPIKETLNKFSLKKKVQCRVLQVDALRQRLILTMKPSLINTKIPIVYSYNDLQTDLLTIGVVTSIQEYGLLVKLFGGLCGLVPKTEIGQLQTLVGTSIKSQLQQMFYVGQTVSCKVLNFDAEEKKITLSLKVPGKMTFGSKLAAVPRDFSIGKVVCWIVSECENDEYLTGIALDEDRPKKALTVTLTKNHTSDFIEHQALLMRVDLSKKSTQQRQGIFWSHLSYINISMKKTLVEFCERSTLPQKFEDCIVGSIVPGVVQNIFDYGVFIDLPNTIVAFAPHKHLDLHGSLETAEKKYRIGQTVFVRILQLDEEKHRCIVSLKTLNYDGEIAELTQPENVLRTYLDEKYQLIQDMRLHGTGPLSKFFQETSKWIGLKSRCLIEKRSDDWFVGRLENGIPAALPYDAHYSIGDSLDGYIVDFSIPAQQFILTLDLKKPLKFSSQTFTQCTVLCQLQSYALALTTDSNQLVHLPTFSDLNSFYSSSSGISYKRNQQVDVSSIKPYTSKELNYTILPTPVRKSSIEVYQVDQTVPVTIVDVLPKQLNVKLNDGSRGRLHITELFDNPSPDQFQSLTDLYQVNQSLNARIIGTRNIEKDSKHQRPVYELSLREKSTIEYQVGDRIVGFVDKIDEKNKGLWLHLSLHTRGYVPPEHVSKELSIGQCCYVTIVKKTTNNKGEYYTLSMFEKNQSEASVVYAKFKEMKSINEFRFDVTRNNESYEGILVSTDVADVFEDFVFWKYLMNVKPPVLVNGQLNMKKELWKFRNKSIRAFVKEENSDKQQMILSTRKSKLEQNHLDVIDEEIETIEQISAGDILHGYIDVLTNRQITVLLGGGRSIVGQIEKVVNRTLNGHLREYLDVGMIVEAVVLNVDKEKNKCQMKLTDQFIEQLVSKRSKRTRLSRTNSLNGSIAGDDESQETNVKRLKTVENASAASALGSDLKFDWTDDLSALRSSMDDDVDAEQMDESISTSSATKERKLESNGSTSVRSQRSQEQYEELVKQAPNDSQLWMEYMQFFVDQAEIDRARTLAERALASIFYREERDKLNMWIAYLALENRHGTPEKVNSILSRALGNCDSSKVYQRLACDVYEKNGQLNDANATFALLVKKFNKDKQAWLEYIMYLFRHQQTEQAKATLDKSFSSLPSADHVEMINKFGQLEFKYGDKERAKTLYEKLLSSYPKRTDLWSIYIDMLIKYDPDPSVVARSIFDRVLALNIPPKKMKSLIKKYLQFEKQYGTTADLNRAKERITQYVNANDDPSAKSNIEDF</sequence>
<dbReference type="PANTHER" id="PTHR23270">
    <property type="entry name" value="PROGRAMMED CELL DEATH PROTEIN 11 PRE-RRNA PROCESSING PROTEIN RRP5"/>
    <property type="match status" value="1"/>
</dbReference>
<dbReference type="InterPro" id="IPR055430">
    <property type="entry name" value="HAT_Syf1_CNRKL1_C"/>
</dbReference>
<keyword evidence="4" id="KW-0539">Nucleus</keyword>
<dbReference type="OrthoDB" id="412781at2759"/>
<dbReference type="EMBL" id="CAJNOJ010000025">
    <property type="protein sequence ID" value="CAF0863993.1"/>
    <property type="molecule type" value="Genomic_DNA"/>
</dbReference>
<dbReference type="InterPro" id="IPR048059">
    <property type="entry name" value="Rrp5_S1_rpt_hs1_sc1"/>
</dbReference>
<dbReference type="Proteomes" id="UP000663852">
    <property type="component" value="Unassembled WGS sequence"/>
</dbReference>
<feature type="region of interest" description="Disordered" evidence="6">
    <location>
        <begin position="1459"/>
        <end position="1499"/>
    </location>
</feature>
<keyword evidence="5" id="KW-0802">TPR repeat</keyword>
<dbReference type="GO" id="GO:0003723">
    <property type="term" value="F:RNA binding"/>
    <property type="evidence" value="ECO:0007669"/>
    <property type="project" value="TreeGrafter"/>
</dbReference>
<evidence type="ECO:0000259" key="7">
    <source>
        <dbReference type="PROSITE" id="PS50126"/>
    </source>
</evidence>
<dbReference type="FunFam" id="2.40.50.140:FF:000103">
    <property type="entry name" value="protein RRP5 homolog"/>
    <property type="match status" value="3"/>
</dbReference>
<feature type="compositionally biased region" description="Basic and acidic residues" evidence="6">
    <location>
        <begin position="46"/>
        <end position="55"/>
    </location>
</feature>
<accession>A0A813X210</accession>
<evidence type="ECO:0000313" key="9">
    <source>
        <dbReference type="Proteomes" id="UP000663852"/>
    </source>
</evidence>
<feature type="domain" description="S1 motif" evidence="7">
    <location>
        <begin position="1125"/>
        <end position="1190"/>
    </location>
</feature>
<organism evidence="8 9">
    <name type="scientific">Adineta ricciae</name>
    <name type="common">Rotifer</name>
    <dbReference type="NCBI Taxonomy" id="249248"/>
    <lineage>
        <taxon>Eukaryota</taxon>
        <taxon>Metazoa</taxon>
        <taxon>Spiralia</taxon>
        <taxon>Gnathifera</taxon>
        <taxon>Rotifera</taxon>
        <taxon>Eurotatoria</taxon>
        <taxon>Bdelloidea</taxon>
        <taxon>Adinetida</taxon>
        <taxon>Adinetidae</taxon>
        <taxon>Adineta</taxon>
    </lineage>
</organism>
<feature type="compositionally biased region" description="Polar residues" evidence="6">
    <location>
        <begin position="1485"/>
        <end position="1497"/>
    </location>
</feature>
<feature type="compositionally biased region" description="Basic and acidic residues" evidence="6">
    <location>
        <begin position="17"/>
        <end position="34"/>
    </location>
</feature>
<evidence type="ECO:0000256" key="6">
    <source>
        <dbReference type="SAM" id="MobiDB-lite"/>
    </source>
</evidence>
<dbReference type="SUPFAM" id="SSF50249">
    <property type="entry name" value="Nucleic acid-binding proteins"/>
    <property type="match status" value="8"/>
</dbReference>
<reference evidence="8" key="1">
    <citation type="submission" date="2021-02" db="EMBL/GenBank/DDBJ databases">
        <authorList>
            <person name="Nowell W R."/>
        </authorList>
    </citation>
    <scope>NUCLEOTIDE SEQUENCE</scope>
</reference>
<dbReference type="CDD" id="cd05693">
    <property type="entry name" value="S1_Rrp5_repeat_hs1_sc1"/>
    <property type="match status" value="1"/>
</dbReference>
<evidence type="ECO:0000313" key="8">
    <source>
        <dbReference type="EMBL" id="CAF0863993.1"/>
    </source>
</evidence>
<feature type="repeat" description="TPR" evidence="5">
    <location>
        <begin position="1654"/>
        <end position="1687"/>
    </location>
</feature>
<dbReference type="InterPro" id="IPR003029">
    <property type="entry name" value="S1_domain"/>
</dbReference>
<dbReference type="PANTHER" id="PTHR23270:SF10">
    <property type="entry name" value="PROTEIN RRP5 HOMOLOG"/>
    <property type="match status" value="1"/>
</dbReference>
<name>A0A813X210_ADIRI</name>
<dbReference type="Gene3D" id="2.40.50.140">
    <property type="entry name" value="Nucleic acid-binding proteins"/>
    <property type="match status" value="8"/>
</dbReference>
<feature type="compositionally biased region" description="Acidic residues" evidence="6">
    <location>
        <begin position="1460"/>
        <end position="1469"/>
    </location>
</feature>
<keyword evidence="2" id="KW-0698">rRNA processing</keyword>
<dbReference type="PROSITE" id="PS50126">
    <property type="entry name" value="S1"/>
    <property type="match status" value="8"/>
</dbReference>
<protein>
    <recommendedName>
        <fullName evidence="7">S1 motif domain-containing protein</fullName>
    </recommendedName>
</protein>
<feature type="domain" description="S1 motif" evidence="7">
    <location>
        <begin position="288"/>
        <end position="359"/>
    </location>
</feature>
<comment type="caution">
    <text evidence="8">The sequence shown here is derived from an EMBL/GenBank/DDBJ whole genome shotgun (WGS) entry which is preliminary data.</text>
</comment>
<evidence type="ECO:0000256" key="2">
    <source>
        <dbReference type="ARBA" id="ARBA00022552"/>
    </source>
</evidence>
<dbReference type="SUPFAM" id="SSF48452">
    <property type="entry name" value="TPR-like"/>
    <property type="match status" value="2"/>
</dbReference>
<gene>
    <name evidence="8" type="ORF">EDS130_LOCUS7952</name>
</gene>
<dbReference type="InterPro" id="IPR045209">
    <property type="entry name" value="Rrp5"/>
</dbReference>
<feature type="region of interest" description="Disordered" evidence="6">
    <location>
        <begin position="1402"/>
        <end position="1422"/>
    </location>
</feature>
<dbReference type="InterPro" id="IPR019734">
    <property type="entry name" value="TPR_rpt"/>
</dbReference>
<dbReference type="InterPro" id="IPR003107">
    <property type="entry name" value="HAT"/>
</dbReference>
<proteinExistence type="predicted"/>
<dbReference type="Pfam" id="PF00575">
    <property type="entry name" value="S1"/>
    <property type="match status" value="2"/>
</dbReference>
<comment type="subcellular location">
    <subcellularLocation>
        <location evidence="1">Nucleus</location>
        <location evidence="1">Nucleolus</location>
    </subcellularLocation>
</comment>
<dbReference type="InterPro" id="IPR011990">
    <property type="entry name" value="TPR-like_helical_dom_sf"/>
</dbReference>
<dbReference type="InterPro" id="IPR012340">
    <property type="entry name" value="NA-bd_OB-fold"/>
</dbReference>
<feature type="domain" description="S1 motif" evidence="7">
    <location>
        <begin position="1035"/>
        <end position="1115"/>
    </location>
</feature>
<feature type="domain" description="S1 motif" evidence="7">
    <location>
        <begin position="474"/>
        <end position="543"/>
    </location>
</feature>
<dbReference type="GO" id="GO:0006364">
    <property type="term" value="P:rRNA processing"/>
    <property type="evidence" value="ECO:0007669"/>
    <property type="project" value="UniProtKB-KW"/>
</dbReference>
<dbReference type="PROSITE" id="PS50005">
    <property type="entry name" value="TPR"/>
    <property type="match status" value="1"/>
</dbReference>
<dbReference type="GO" id="GO:0032040">
    <property type="term" value="C:small-subunit processome"/>
    <property type="evidence" value="ECO:0007669"/>
    <property type="project" value="TreeGrafter"/>
</dbReference>
<keyword evidence="3" id="KW-0677">Repeat</keyword>
<evidence type="ECO:0000256" key="3">
    <source>
        <dbReference type="ARBA" id="ARBA00022737"/>
    </source>
</evidence>
<feature type="domain" description="S1 motif" evidence="7">
    <location>
        <begin position="563"/>
        <end position="639"/>
    </location>
</feature>
<feature type="domain" description="S1 motif" evidence="7">
    <location>
        <begin position="760"/>
        <end position="830"/>
    </location>
</feature>
<dbReference type="Pfam" id="PF23231">
    <property type="entry name" value="HAT_Syf1_CNRKL1_C"/>
    <property type="match status" value="1"/>
</dbReference>
<evidence type="ECO:0000256" key="5">
    <source>
        <dbReference type="PROSITE-ProRule" id="PRU00339"/>
    </source>
</evidence>
<evidence type="ECO:0000256" key="1">
    <source>
        <dbReference type="ARBA" id="ARBA00004604"/>
    </source>
</evidence>
<feature type="domain" description="S1 motif" evidence="7">
    <location>
        <begin position="1317"/>
        <end position="1389"/>
    </location>
</feature>
<feature type="region of interest" description="Disordered" evidence="6">
    <location>
        <begin position="1"/>
        <end position="67"/>
    </location>
</feature>